<dbReference type="InterPro" id="IPR036910">
    <property type="entry name" value="HMG_box_dom_sf"/>
</dbReference>
<evidence type="ECO:0000256" key="5">
    <source>
        <dbReference type="SAM" id="Coils"/>
    </source>
</evidence>
<evidence type="ECO:0000256" key="1">
    <source>
        <dbReference type="ARBA" id="ARBA00004123"/>
    </source>
</evidence>
<keyword evidence="2 4" id="KW-0238">DNA-binding</keyword>
<feature type="domain" description="HMG box" evidence="7">
    <location>
        <begin position="150"/>
        <end position="223"/>
    </location>
</feature>
<gene>
    <name evidence="8" type="ORF">DSTB1V02_LOCUS6678</name>
</gene>
<dbReference type="InterPro" id="IPR009071">
    <property type="entry name" value="HMG_box_dom"/>
</dbReference>
<feature type="region of interest" description="Disordered" evidence="6">
    <location>
        <begin position="216"/>
        <end position="248"/>
    </location>
</feature>
<evidence type="ECO:0000256" key="3">
    <source>
        <dbReference type="ARBA" id="ARBA00023242"/>
    </source>
</evidence>
<sequence>MEAVAQWVVGKGDSVTPHLKRILIDPSLYTPLLDHNYALPYTCSVLSRPALFGTSHSAAENAFYRRKYDYLLSKCEQIQLDNERLVYRIQQVKKALRQTRKERRFLMQRLDTHGDDYHNVPITYTIEDLPKITLPPVQSVKGKRAKSDLPKRPSNPYLQFCNEKRSEVQEEYLREKGIQPSKQDITRILAHKWNALSQEDKKVYYMKYEQDKERYQAEKQQVQQQLQTAQLQTPELPPPSHPDSQKSALDIAIQSILLD</sequence>
<feature type="coiled-coil region" evidence="5">
    <location>
        <begin position="82"/>
        <end position="109"/>
    </location>
</feature>
<dbReference type="PROSITE" id="PS50118">
    <property type="entry name" value="HMG_BOX_2"/>
    <property type="match status" value="1"/>
</dbReference>
<reference evidence="8" key="1">
    <citation type="submission" date="2020-11" db="EMBL/GenBank/DDBJ databases">
        <authorList>
            <person name="Tran Van P."/>
        </authorList>
    </citation>
    <scope>NUCLEOTIDE SEQUENCE</scope>
</reference>
<dbReference type="SUPFAM" id="SSF47095">
    <property type="entry name" value="HMG-box"/>
    <property type="match status" value="1"/>
</dbReference>
<evidence type="ECO:0000256" key="4">
    <source>
        <dbReference type="PROSITE-ProRule" id="PRU00267"/>
    </source>
</evidence>
<evidence type="ECO:0000313" key="9">
    <source>
        <dbReference type="Proteomes" id="UP000677054"/>
    </source>
</evidence>
<keyword evidence="3 4" id="KW-0539">Nucleus</keyword>
<dbReference type="AlphaFoldDB" id="A0A7R9A3H4"/>
<dbReference type="Pfam" id="PF00505">
    <property type="entry name" value="HMG_box"/>
    <property type="match status" value="1"/>
</dbReference>
<dbReference type="EMBL" id="CAJPEV010001252">
    <property type="protein sequence ID" value="CAG0891647.1"/>
    <property type="molecule type" value="Genomic_DNA"/>
</dbReference>
<dbReference type="InterPro" id="IPR050342">
    <property type="entry name" value="HMGB"/>
</dbReference>
<protein>
    <recommendedName>
        <fullName evidence="7">HMG box domain-containing protein</fullName>
    </recommendedName>
</protein>
<feature type="DNA-binding region" description="HMG box" evidence="4">
    <location>
        <begin position="150"/>
        <end position="223"/>
    </location>
</feature>
<accession>A0A7R9A3H4</accession>
<name>A0A7R9A3H4_9CRUS</name>
<evidence type="ECO:0000259" key="7">
    <source>
        <dbReference type="PROSITE" id="PS50118"/>
    </source>
</evidence>
<comment type="subcellular location">
    <subcellularLocation>
        <location evidence="1">Nucleus</location>
    </subcellularLocation>
</comment>
<evidence type="ECO:0000256" key="6">
    <source>
        <dbReference type="SAM" id="MobiDB-lite"/>
    </source>
</evidence>
<dbReference type="PANTHER" id="PTHR48112">
    <property type="entry name" value="HIGH MOBILITY GROUP PROTEIN DSP1"/>
    <property type="match status" value="1"/>
</dbReference>
<keyword evidence="9" id="KW-1185">Reference proteome</keyword>
<dbReference type="Gene3D" id="1.10.30.10">
    <property type="entry name" value="High mobility group box domain"/>
    <property type="match status" value="1"/>
</dbReference>
<evidence type="ECO:0000256" key="2">
    <source>
        <dbReference type="ARBA" id="ARBA00023125"/>
    </source>
</evidence>
<dbReference type="EMBL" id="LR900769">
    <property type="protein sequence ID" value="CAD7246835.1"/>
    <property type="molecule type" value="Genomic_DNA"/>
</dbReference>
<dbReference type="OrthoDB" id="10070927at2759"/>
<dbReference type="GO" id="GO:0005634">
    <property type="term" value="C:nucleus"/>
    <property type="evidence" value="ECO:0007669"/>
    <property type="project" value="UniProtKB-SubCell"/>
</dbReference>
<dbReference type="SMART" id="SM00398">
    <property type="entry name" value="HMG"/>
    <property type="match status" value="1"/>
</dbReference>
<organism evidence="8">
    <name type="scientific">Darwinula stevensoni</name>
    <dbReference type="NCBI Taxonomy" id="69355"/>
    <lineage>
        <taxon>Eukaryota</taxon>
        <taxon>Metazoa</taxon>
        <taxon>Ecdysozoa</taxon>
        <taxon>Arthropoda</taxon>
        <taxon>Crustacea</taxon>
        <taxon>Oligostraca</taxon>
        <taxon>Ostracoda</taxon>
        <taxon>Podocopa</taxon>
        <taxon>Podocopida</taxon>
        <taxon>Darwinulocopina</taxon>
        <taxon>Darwinuloidea</taxon>
        <taxon>Darwinulidae</taxon>
        <taxon>Darwinula</taxon>
    </lineage>
</organism>
<dbReference type="InterPro" id="IPR056513">
    <property type="entry name" value="INO80F"/>
</dbReference>
<keyword evidence="5" id="KW-0175">Coiled coil</keyword>
<dbReference type="GO" id="GO:0003677">
    <property type="term" value="F:DNA binding"/>
    <property type="evidence" value="ECO:0007669"/>
    <property type="project" value="UniProtKB-UniRule"/>
</dbReference>
<dbReference type="Pfam" id="PF24245">
    <property type="entry name" value="INO80F"/>
    <property type="match status" value="1"/>
</dbReference>
<feature type="compositionally biased region" description="Low complexity" evidence="6">
    <location>
        <begin position="218"/>
        <end position="234"/>
    </location>
</feature>
<proteinExistence type="predicted"/>
<dbReference type="Proteomes" id="UP000677054">
    <property type="component" value="Unassembled WGS sequence"/>
</dbReference>
<evidence type="ECO:0000313" key="8">
    <source>
        <dbReference type="EMBL" id="CAD7246835.1"/>
    </source>
</evidence>